<evidence type="ECO:0000313" key="2">
    <source>
        <dbReference type="Proteomes" id="UP000260758"/>
    </source>
</evidence>
<sequence length="372" mass="41953">MNYDNINDIFSAGVTNMTCLLQDSNSYDGGTLAVSGADFFTFLGKAVPYIYAHGDSYWGIGSDATHLKVDNRDTRMRSLYREEGTLYSYYRFLKIRWEGWSHYNASGADYQLKYDLLFWDTGDISLHMISVPVQCYDGGFGFSADKNYTFTKPDAASPDITFQYYADSKTFEVKYTPIDLLVPFKLLIKDGDGKLYTVENQIINEELSETADVLVGLEETEVNALLFKKHGFAKMPEWDLIKGLTFPSVLSWSDSRAFPLNAVITGTPPKQYIECMADLSDGTVLGIKALNAEYEGEITVQYSYDGEAFTDETPMADFLTMDLDELYAGLLEAKTITFRFWLAGDATLTSFIMNYRNGDDDDAQGNNKNRTY</sequence>
<gene>
    <name evidence="1" type="ORF">DXB99_00385</name>
</gene>
<organism evidence="1 2">
    <name type="scientific">Agathobacter rectalis</name>
    <dbReference type="NCBI Taxonomy" id="39491"/>
    <lineage>
        <taxon>Bacteria</taxon>
        <taxon>Bacillati</taxon>
        <taxon>Bacillota</taxon>
        <taxon>Clostridia</taxon>
        <taxon>Lachnospirales</taxon>
        <taxon>Lachnospiraceae</taxon>
        <taxon>Agathobacter</taxon>
    </lineage>
</organism>
<dbReference type="AlphaFoldDB" id="A0A3E4YJY9"/>
<evidence type="ECO:0000313" key="1">
    <source>
        <dbReference type="EMBL" id="RGM75020.1"/>
    </source>
</evidence>
<comment type="caution">
    <text evidence="1">The sequence shown here is derived from an EMBL/GenBank/DDBJ whole genome shotgun (WGS) entry which is preliminary data.</text>
</comment>
<proteinExistence type="predicted"/>
<reference evidence="1 2" key="1">
    <citation type="submission" date="2018-08" db="EMBL/GenBank/DDBJ databases">
        <title>A genome reference for cultivated species of the human gut microbiota.</title>
        <authorList>
            <person name="Zou Y."/>
            <person name="Xue W."/>
            <person name="Luo G."/>
        </authorList>
    </citation>
    <scope>NUCLEOTIDE SEQUENCE [LARGE SCALE GENOMIC DNA]</scope>
    <source>
        <strain evidence="1 2">OM07-13</strain>
    </source>
</reference>
<accession>A0A3E4YJY9</accession>
<dbReference type="Proteomes" id="UP000260758">
    <property type="component" value="Unassembled WGS sequence"/>
</dbReference>
<protein>
    <submittedName>
        <fullName evidence="1">Uncharacterized protein</fullName>
    </submittedName>
</protein>
<dbReference type="RefSeq" id="WP_117717919.1">
    <property type="nucleotide sequence ID" value="NZ_QSTP01000001.1"/>
</dbReference>
<dbReference type="EMBL" id="QSTP01000001">
    <property type="protein sequence ID" value="RGM75020.1"/>
    <property type="molecule type" value="Genomic_DNA"/>
</dbReference>
<name>A0A3E4YJY9_9FIRM</name>